<proteinExistence type="predicted"/>
<dbReference type="AlphaFoldDB" id="A0A133V949"/>
<sequence>MPMGEEEPMELEIKKESPSSKEERERVEGIVEKNLNRVIEILRAKNYGIIEPVKSVRQEVKEGLEEAPEAEERKGHETRVIGFAGKGGVGKTTLAALFIRAIGEEEGSPSILAMDSDPNTCLPEMLGSQDYETLGDMVEKYRGATLPIQKFRQEFASLLLRNEQEGYDLLPMGRSEDQGCYCMVNNLLRSSFRDEVLKGSYAYDYVVMDCEAGIEHISRKTSAIVSDLVIITDGSQLGMNTVRNIREVGRKVKIDIDNFYVVVNGVEAEEIIKDVKNLSDELEITFLGTVPYDDAVKKLSFRGGSVFELPEDSCAYSKVKEFVRTMLSRDQK</sequence>
<feature type="region of interest" description="Disordered" evidence="1">
    <location>
        <begin position="1"/>
        <end position="26"/>
    </location>
</feature>
<comment type="caution">
    <text evidence="3">The sequence shown here is derived from an EMBL/GenBank/DDBJ whole genome shotgun (WGS) entry which is preliminary data.</text>
</comment>
<dbReference type="GO" id="GO:0005829">
    <property type="term" value="C:cytosol"/>
    <property type="evidence" value="ECO:0007669"/>
    <property type="project" value="TreeGrafter"/>
</dbReference>
<dbReference type="Proteomes" id="UP000070565">
    <property type="component" value="Unassembled WGS sequence"/>
</dbReference>
<accession>A0A133V949</accession>
<feature type="compositionally biased region" description="Acidic residues" evidence="1">
    <location>
        <begin position="1"/>
        <end position="10"/>
    </location>
</feature>
<dbReference type="GO" id="GO:0016887">
    <property type="term" value="F:ATP hydrolysis activity"/>
    <property type="evidence" value="ECO:0007669"/>
    <property type="project" value="TreeGrafter"/>
</dbReference>
<gene>
    <name evidence="3" type="ORF">AKJ45_02975</name>
</gene>
<evidence type="ECO:0000256" key="1">
    <source>
        <dbReference type="SAM" id="MobiDB-lite"/>
    </source>
</evidence>
<dbReference type="InterPro" id="IPR027417">
    <property type="entry name" value="P-loop_NTPase"/>
</dbReference>
<name>A0A133V949_9EURY</name>
<dbReference type="SUPFAM" id="SSF52540">
    <property type="entry name" value="P-loop containing nucleoside triphosphate hydrolases"/>
    <property type="match status" value="1"/>
</dbReference>
<dbReference type="PANTHER" id="PTHR43384">
    <property type="entry name" value="SEPTUM SITE-DETERMINING PROTEIN MIND HOMOLOG, CHLOROPLASTIC-RELATED"/>
    <property type="match status" value="1"/>
</dbReference>
<dbReference type="GO" id="GO:0051782">
    <property type="term" value="P:negative regulation of cell division"/>
    <property type="evidence" value="ECO:0007669"/>
    <property type="project" value="TreeGrafter"/>
</dbReference>
<dbReference type="GO" id="GO:0009898">
    <property type="term" value="C:cytoplasmic side of plasma membrane"/>
    <property type="evidence" value="ECO:0007669"/>
    <property type="project" value="TreeGrafter"/>
</dbReference>
<evidence type="ECO:0000313" key="3">
    <source>
        <dbReference type="EMBL" id="KXB02962.1"/>
    </source>
</evidence>
<keyword evidence="4" id="KW-1185">Reference proteome</keyword>
<evidence type="ECO:0000259" key="2">
    <source>
        <dbReference type="Pfam" id="PF01656"/>
    </source>
</evidence>
<dbReference type="InterPro" id="IPR002586">
    <property type="entry name" value="CobQ/CobB/MinD/ParA_Nub-bd_dom"/>
</dbReference>
<dbReference type="Gene3D" id="3.40.50.300">
    <property type="entry name" value="P-loop containing nucleotide triphosphate hydrolases"/>
    <property type="match status" value="1"/>
</dbReference>
<dbReference type="Pfam" id="PF01656">
    <property type="entry name" value="CbiA"/>
    <property type="match status" value="1"/>
</dbReference>
<feature type="domain" description="CobQ/CobB/MinD/ParA nucleotide binding" evidence="2">
    <location>
        <begin position="84"/>
        <end position="304"/>
    </location>
</feature>
<reference evidence="3 4" key="1">
    <citation type="journal article" date="2016" name="Sci. Rep.">
        <title>Metabolic traits of an uncultured archaeal lineage -MSBL1- from brine pools of the Red Sea.</title>
        <authorList>
            <person name="Mwirichia R."/>
            <person name="Alam I."/>
            <person name="Rashid M."/>
            <person name="Vinu M."/>
            <person name="Ba-Alawi W."/>
            <person name="Anthony Kamau A."/>
            <person name="Kamanda Ngugi D."/>
            <person name="Goker M."/>
            <person name="Klenk H.P."/>
            <person name="Bajic V."/>
            <person name="Stingl U."/>
        </authorList>
    </citation>
    <scope>NUCLEOTIDE SEQUENCE [LARGE SCALE GENOMIC DNA]</scope>
    <source>
        <strain evidence="3">SCGC-AAA261F19</strain>
    </source>
</reference>
<dbReference type="PANTHER" id="PTHR43384:SF7">
    <property type="entry name" value="CARBON-MONOXIDE DEHYDROGENASE ACCESSORY PROTEIN"/>
    <property type="match status" value="1"/>
</dbReference>
<dbReference type="GO" id="GO:0005524">
    <property type="term" value="F:ATP binding"/>
    <property type="evidence" value="ECO:0007669"/>
    <property type="project" value="TreeGrafter"/>
</dbReference>
<protein>
    <recommendedName>
        <fullName evidence="2">CobQ/CobB/MinD/ParA nucleotide binding domain-containing protein</fullName>
    </recommendedName>
</protein>
<organism evidence="3 4">
    <name type="scientific">candidate division MSBL1 archaeon SCGC-AAA261F19</name>
    <dbReference type="NCBI Taxonomy" id="1698275"/>
    <lineage>
        <taxon>Archaea</taxon>
        <taxon>Methanobacteriati</taxon>
        <taxon>Methanobacteriota</taxon>
        <taxon>candidate division MSBL1</taxon>
    </lineage>
</organism>
<dbReference type="EMBL" id="LHXZ01000041">
    <property type="protein sequence ID" value="KXB02962.1"/>
    <property type="molecule type" value="Genomic_DNA"/>
</dbReference>
<evidence type="ECO:0000313" key="4">
    <source>
        <dbReference type="Proteomes" id="UP000070565"/>
    </source>
</evidence>
<feature type="compositionally biased region" description="Basic and acidic residues" evidence="1">
    <location>
        <begin position="11"/>
        <end position="26"/>
    </location>
</feature>
<dbReference type="InterPro" id="IPR050625">
    <property type="entry name" value="ParA/MinD_ATPase"/>
</dbReference>